<name>A0A0F6AA33_9GAMM</name>
<dbReference type="AlphaFoldDB" id="A0A0F6AA33"/>
<comment type="caution">
    <text evidence="2">The sequence shown here is derived from an EMBL/GenBank/DDBJ whole genome shotgun (WGS) entry which is preliminary data.</text>
</comment>
<sequence length="312" mass="34154">MSNKADSKRDYIWLFFKGAGMGAADLVPGVSGGTVAFITGIYARLLAAIKSVDMAVLKMVLKGQIKDAWSHIDGNFLLAVFGGLFTSALSLSKIIAYLLENHQTFVWSFFFGLIIASFVYIAKQVERWQIQHIVSCLSGIVIAVMITSLSPAEAQAQPWFYFIAGSIAICAMILPGISGSFILLLLGMYGHVLTALNEREFLLIGLFLLGCICGLMVFSRFLSWLLARYEQVTFALLAGFLVGSLNMLWPWKKVVSTYVNSSGIEKPLMQKNISPMEFTQLTGQDAQLAVCIALAIFGLALILGLDKLSHQK</sequence>
<keyword evidence="1" id="KW-0812">Transmembrane</keyword>
<feature type="transmembrane region" description="Helical" evidence="1">
    <location>
        <begin position="158"/>
        <end position="189"/>
    </location>
</feature>
<dbReference type="PANTHER" id="PTHR37308">
    <property type="entry name" value="INTEGRAL MEMBRANE PROTEIN"/>
    <property type="match status" value="1"/>
</dbReference>
<gene>
    <name evidence="2" type="ORF">N479_01405</name>
</gene>
<feature type="transmembrane region" description="Helical" evidence="1">
    <location>
        <begin position="232"/>
        <end position="251"/>
    </location>
</feature>
<dbReference type="PATRIC" id="fig|1129367.4.peg.3077"/>
<dbReference type="PANTHER" id="PTHR37308:SF1">
    <property type="entry name" value="POLYPRENYL-PHOSPHATE TRANSPORTER"/>
    <property type="match status" value="1"/>
</dbReference>
<keyword evidence="1" id="KW-1133">Transmembrane helix</keyword>
<feature type="transmembrane region" description="Helical" evidence="1">
    <location>
        <begin position="76"/>
        <end position="99"/>
    </location>
</feature>
<dbReference type="Proteomes" id="UP000033434">
    <property type="component" value="Unassembled WGS sequence"/>
</dbReference>
<dbReference type="EMBL" id="AUXW01000154">
    <property type="protein sequence ID" value="KKE82993.1"/>
    <property type="molecule type" value="Genomic_DNA"/>
</dbReference>
<evidence type="ECO:0000313" key="2">
    <source>
        <dbReference type="EMBL" id="KKE82993.1"/>
    </source>
</evidence>
<feature type="transmembrane region" description="Helical" evidence="1">
    <location>
        <begin position="201"/>
        <end position="226"/>
    </location>
</feature>
<feature type="transmembrane region" description="Helical" evidence="1">
    <location>
        <begin position="105"/>
        <end position="122"/>
    </location>
</feature>
<dbReference type="Pfam" id="PF04018">
    <property type="entry name" value="VCA0040-like"/>
    <property type="match status" value="1"/>
</dbReference>
<feature type="transmembrane region" description="Helical" evidence="1">
    <location>
        <begin position="286"/>
        <end position="305"/>
    </location>
</feature>
<dbReference type="InterPro" id="IPR007163">
    <property type="entry name" value="VCA0040-like"/>
</dbReference>
<accession>A0A0F6AA33</accession>
<feature type="transmembrane region" description="Helical" evidence="1">
    <location>
        <begin position="36"/>
        <end position="56"/>
    </location>
</feature>
<evidence type="ECO:0000256" key="1">
    <source>
        <dbReference type="SAM" id="Phobius"/>
    </source>
</evidence>
<protein>
    <recommendedName>
        <fullName evidence="4">DUF368 domain-containing protein</fullName>
    </recommendedName>
</protein>
<proteinExistence type="predicted"/>
<reference evidence="2 3" key="1">
    <citation type="journal article" date="2015" name="BMC Genomics">
        <title>Genome mining reveals unlocked bioactive potential of marine Gram-negative bacteria.</title>
        <authorList>
            <person name="Machado H."/>
            <person name="Sonnenschein E.C."/>
            <person name="Melchiorsen J."/>
            <person name="Gram L."/>
        </authorList>
    </citation>
    <scope>NUCLEOTIDE SEQUENCE [LARGE SCALE GENOMIC DNA]</scope>
    <source>
        <strain evidence="2 3">S4054</strain>
    </source>
</reference>
<keyword evidence="1" id="KW-0472">Membrane</keyword>
<evidence type="ECO:0000313" key="3">
    <source>
        <dbReference type="Proteomes" id="UP000033434"/>
    </source>
</evidence>
<organism evidence="2 3">
    <name type="scientific">Pseudoalteromonas luteoviolacea S4054</name>
    <dbReference type="NCBI Taxonomy" id="1129367"/>
    <lineage>
        <taxon>Bacteria</taxon>
        <taxon>Pseudomonadati</taxon>
        <taxon>Pseudomonadota</taxon>
        <taxon>Gammaproteobacteria</taxon>
        <taxon>Alteromonadales</taxon>
        <taxon>Pseudoalteromonadaceae</taxon>
        <taxon>Pseudoalteromonas</taxon>
    </lineage>
</organism>
<feature type="transmembrane region" description="Helical" evidence="1">
    <location>
        <begin position="134"/>
        <end position="152"/>
    </location>
</feature>
<dbReference type="RefSeq" id="WP_230851807.1">
    <property type="nucleotide sequence ID" value="NZ_AUXW01000154.1"/>
</dbReference>
<evidence type="ECO:0008006" key="4">
    <source>
        <dbReference type="Google" id="ProtNLM"/>
    </source>
</evidence>